<dbReference type="Proteomes" id="UP001139125">
    <property type="component" value="Unassembled WGS sequence"/>
</dbReference>
<reference evidence="2" key="1">
    <citation type="submission" date="2022-06" db="EMBL/GenBank/DDBJ databases">
        <title>Gracilimonas sp. CAU 1638 isolated from sea sediment.</title>
        <authorList>
            <person name="Kim W."/>
        </authorList>
    </citation>
    <scope>NUCLEOTIDE SEQUENCE</scope>
    <source>
        <strain evidence="2">CAU 1638</strain>
    </source>
</reference>
<dbReference type="RefSeq" id="WP_255134997.1">
    <property type="nucleotide sequence ID" value="NZ_JANDBC010000002.1"/>
</dbReference>
<dbReference type="PANTHER" id="PTHR36194">
    <property type="entry name" value="S-LAYER-LIKE PROTEIN"/>
    <property type="match status" value="1"/>
</dbReference>
<dbReference type="EMBL" id="JANDBC010000002">
    <property type="protein sequence ID" value="MCP9292123.1"/>
    <property type="molecule type" value="Genomic_DNA"/>
</dbReference>
<evidence type="ECO:0000313" key="2">
    <source>
        <dbReference type="EMBL" id="MCP9292123.1"/>
    </source>
</evidence>
<accession>A0A9X2RHA8</accession>
<feature type="domain" description="PEGA" evidence="1">
    <location>
        <begin position="221"/>
        <end position="287"/>
    </location>
</feature>
<dbReference type="PANTHER" id="PTHR36194:SF1">
    <property type="entry name" value="S-LAYER-LIKE PROTEIN"/>
    <property type="match status" value="1"/>
</dbReference>
<feature type="domain" description="PEGA" evidence="1">
    <location>
        <begin position="434"/>
        <end position="500"/>
    </location>
</feature>
<proteinExistence type="predicted"/>
<organism evidence="2 3">
    <name type="scientific">Gracilimonas sediminicola</name>
    <dbReference type="NCBI Taxonomy" id="2952158"/>
    <lineage>
        <taxon>Bacteria</taxon>
        <taxon>Pseudomonadati</taxon>
        <taxon>Balneolota</taxon>
        <taxon>Balneolia</taxon>
        <taxon>Balneolales</taxon>
        <taxon>Balneolaceae</taxon>
        <taxon>Gracilimonas</taxon>
    </lineage>
</organism>
<evidence type="ECO:0000259" key="1">
    <source>
        <dbReference type="Pfam" id="PF08308"/>
    </source>
</evidence>
<dbReference type="Pfam" id="PF08308">
    <property type="entry name" value="PEGA"/>
    <property type="match status" value="2"/>
</dbReference>
<protein>
    <submittedName>
        <fullName evidence="2">PEGA domain-containing protein</fullName>
    </submittedName>
</protein>
<dbReference type="InterPro" id="IPR013229">
    <property type="entry name" value="PEGA"/>
</dbReference>
<comment type="caution">
    <text evidence="2">The sequence shown here is derived from an EMBL/GenBank/DDBJ whole genome shotgun (WGS) entry which is preliminary data.</text>
</comment>
<dbReference type="AlphaFoldDB" id="A0A9X2RHA8"/>
<evidence type="ECO:0000313" key="3">
    <source>
        <dbReference type="Proteomes" id="UP001139125"/>
    </source>
</evidence>
<name>A0A9X2RHA8_9BACT</name>
<keyword evidence="3" id="KW-1185">Reference proteome</keyword>
<sequence length="649" mass="72646">MHTQRSKLLFVPIILSLLFGAASLNNLYAQDDNEEMSSLRIVGEAKRLPSEIIADRDDNRDINGNLTAGLRIISDLTGLTFRSNNGIHKVQQLPGYNLLYLSTNERVVSIYKDGYPPFQLVLNDEGISLEAGEVWEIQVTGDQKSTMEPVQFSITPENSTIFIDGEEFEVPGTVFDTELTTGDHFVQIRKDRHEFIDDSISVSADRVNTFRYTMDEINPVTVLINSTPEGASIYLNDEPGARGVTPLRVNIYPGNLKIRLTYPGYSNVEDELEFTGENRELNYNLQRYIGYLTVNTTPENATLLIDDQPQSQRENIELVPGAHILEVRSSGFDPVRRTVDVAQGDSLVENITLGQITGNLFVIAQQENTEFTLRKDGQVQEEWVGSKTFRNIPVGNYQLTAELLNFDTQTREFEIRRNSDEEISIDLNQIQGRGTLTINSVFPDAEIELKGPGFSRTYDEAPIQLPSLQFGRYQITIEKDGFDDVEKEVQVNSLSQEVTFVDEFQPRSKGKAVFRSILPGAVIPGVGHGYLGKGRGFLYFLAGGGALAYSIKSYVDYNNAYNKYQTALDLYNSAGSTADFAKLRSDYRGHYATANDALDQMKLGITAYVAVKGIEIVDLLLQKSNKKKLEEAKLQFSARNNGISMRVNF</sequence>
<gene>
    <name evidence="2" type="ORF">NM125_11085</name>
</gene>